<feature type="region of interest" description="Disordered" evidence="1">
    <location>
        <begin position="78"/>
        <end position="99"/>
    </location>
</feature>
<dbReference type="EMBL" id="CM016556">
    <property type="protein sequence ID" value="TKW17492.1"/>
    <property type="molecule type" value="Genomic_DNA"/>
</dbReference>
<evidence type="ECO:0000313" key="3">
    <source>
        <dbReference type="Proteomes" id="UP000298652"/>
    </source>
</evidence>
<dbReference type="Proteomes" id="UP000298652">
    <property type="component" value="Chromosome 5"/>
</dbReference>
<protein>
    <submittedName>
        <fullName evidence="2">Uncharacterized protein</fullName>
    </submittedName>
</protein>
<name>A0A4U6UPE0_SETVI</name>
<keyword evidence="3" id="KW-1185">Reference proteome</keyword>
<reference evidence="2" key="1">
    <citation type="submission" date="2019-03" db="EMBL/GenBank/DDBJ databases">
        <title>WGS assembly of Setaria viridis.</title>
        <authorList>
            <person name="Huang P."/>
            <person name="Jenkins J."/>
            <person name="Grimwood J."/>
            <person name="Barry K."/>
            <person name="Healey A."/>
            <person name="Mamidi S."/>
            <person name="Sreedasyam A."/>
            <person name="Shu S."/>
            <person name="Feldman M."/>
            <person name="Wu J."/>
            <person name="Yu Y."/>
            <person name="Chen C."/>
            <person name="Johnson J."/>
            <person name="Rokhsar D."/>
            <person name="Baxter I."/>
            <person name="Schmutz J."/>
            <person name="Brutnell T."/>
            <person name="Kellogg E."/>
        </authorList>
    </citation>
    <scope>NUCLEOTIDE SEQUENCE [LARGE SCALE GENOMIC DNA]</scope>
</reference>
<proteinExistence type="predicted"/>
<gene>
    <name evidence="2" type="ORF">SEVIR_5G370700v2</name>
</gene>
<accession>A0A4U6UPE0</accession>
<evidence type="ECO:0000256" key="1">
    <source>
        <dbReference type="SAM" id="MobiDB-lite"/>
    </source>
</evidence>
<evidence type="ECO:0000313" key="2">
    <source>
        <dbReference type="EMBL" id="TKW17492.1"/>
    </source>
</evidence>
<dbReference type="Gramene" id="TKW17492">
    <property type="protein sequence ID" value="TKW17492"/>
    <property type="gene ID" value="SEVIR_5G370700v2"/>
</dbReference>
<organism evidence="2 3">
    <name type="scientific">Setaria viridis</name>
    <name type="common">Green bristlegrass</name>
    <name type="synonym">Setaria italica subsp. viridis</name>
    <dbReference type="NCBI Taxonomy" id="4556"/>
    <lineage>
        <taxon>Eukaryota</taxon>
        <taxon>Viridiplantae</taxon>
        <taxon>Streptophyta</taxon>
        <taxon>Embryophyta</taxon>
        <taxon>Tracheophyta</taxon>
        <taxon>Spermatophyta</taxon>
        <taxon>Magnoliopsida</taxon>
        <taxon>Liliopsida</taxon>
        <taxon>Poales</taxon>
        <taxon>Poaceae</taxon>
        <taxon>PACMAD clade</taxon>
        <taxon>Panicoideae</taxon>
        <taxon>Panicodae</taxon>
        <taxon>Paniceae</taxon>
        <taxon>Cenchrinae</taxon>
        <taxon>Setaria</taxon>
    </lineage>
</organism>
<dbReference type="AlphaFoldDB" id="A0A4U6UPE0"/>
<sequence>MARGRLGGDSVRRQRRCTTPTLWQGSAFHGVTRGSAREMRPHVAVADAGGEVLRRGGLRGVGRRGDEVAACAVRGGRAAAPAGAGRGRPRRWPSGAAWPRGCGPGARRRPVWGEGLLMAATRCGVRRWWPCA</sequence>